<evidence type="ECO:0000313" key="11">
    <source>
        <dbReference type="EnsemblMetazoa" id="ACHR001069-PA"/>
    </source>
</evidence>
<organism evidence="11 12">
    <name type="scientific">Anopheles christyi</name>
    <dbReference type="NCBI Taxonomy" id="43041"/>
    <lineage>
        <taxon>Eukaryota</taxon>
        <taxon>Metazoa</taxon>
        <taxon>Ecdysozoa</taxon>
        <taxon>Arthropoda</taxon>
        <taxon>Hexapoda</taxon>
        <taxon>Insecta</taxon>
        <taxon>Pterygota</taxon>
        <taxon>Neoptera</taxon>
        <taxon>Endopterygota</taxon>
        <taxon>Diptera</taxon>
        <taxon>Nematocera</taxon>
        <taxon>Culicoidea</taxon>
        <taxon>Culicidae</taxon>
        <taxon>Anophelinae</taxon>
        <taxon>Anopheles</taxon>
    </lineage>
</organism>
<reference evidence="12" key="1">
    <citation type="submission" date="2013-03" db="EMBL/GenBank/DDBJ databases">
        <title>The Genome Sequence of Anopheles christyi ACHKN1017.</title>
        <authorList>
            <consortium name="The Broad Institute Genomics Platform"/>
            <person name="Neafsey D.E."/>
            <person name="Besansky N."/>
            <person name="Walker B."/>
            <person name="Young S.K."/>
            <person name="Zeng Q."/>
            <person name="Gargeya S."/>
            <person name="Fitzgerald M."/>
            <person name="Haas B."/>
            <person name="Abouelleil A."/>
            <person name="Allen A.W."/>
            <person name="Alvarado L."/>
            <person name="Arachchi H.M."/>
            <person name="Berlin A.M."/>
            <person name="Chapman S.B."/>
            <person name="Gainer-Dewar J."/>
            <person name="Goldberg J."/>
            <person name="Griggs A."/>
            <person name="Gujja S."/>
            <person name="Hansen M."/>
            <person name="Howarth C."/>
            <person name="Imamovic A."/>
            <person name="Ireland A."/>
            <person name="Larimer J."/>
            <person name="McCowan C."/>
            <person name="Murphy C."/>
            <person name="Pearson M."/>
            <person name="Poon T.W."/>
            <person name="Priest M."/>
            <person name="Roberts A."/>
            <person name="Saif S."/>
            <person name="Shea T."/>
            <person name="Sisk P."/>
            <person name="Sykes S."/>
            <person name="Wortman J."/>
            <person name="Nusbaum C."/>
            <person name="Birren B."/>
        </authorList>
    </citation>
    <scope>NUCLEOTIDE SEQUENCE [LARGE SCALE GENOMIC DNA]</scope>
    <source>
        <strain evidence="12">ACHKN1017</strain>
    </source>
</reference>
<dbReference type="Proteomes" id="UP000075881">
    <property type="component" value="Unassembled WGS sequence"/>
</dbReference>
<evidence type="ECO:0000259" key="9">
    <source>
        <dbReference type="Pfam" id="PF23097"/>
    </source>
</evidence>
<keyword evidence="3" id="KW-0853">WD repeat</keyword>
<dbReference type="Pfam" id="PF23098">
    <property type="entry name" value="Beta-prop_NOL10_N"/>
    <property type="match status" value="1"/>
</dbReference>
<evidence type="ECO:0000256" key="3">
    <source>
        <dbReference type="ARBA" id="ARBA00022574"/>
    </source>
</evidence>
<dbReference type="InterPro" id="IPR056550">
    <property type="entry name" value="NOL10_2nd"/>
</dbReference>
<proteinExistence type="inferred from homology"/>
<comment type="similarity">
    <text evidence="2">Belongs to the WD repeat NOL10/ENP2 family.</text>
</comment>
<protein>
    <submittedName>
        <fullName evidence="11">Uncharacterized protein</fullName>
    </submittedName>
</protein>
<comment type="subcellular location">
    <subcellularLocation>
        <location evidence="1">Nucleus</location>
        <location evidence="1">Nucleolus</location>
    </subcellularLocation>
</comment>
<dbReference type="GO" id="GO:0000462">
    <property type="term" value="P:maturation of SSU-rRNA from tricistronic rRNA transcript (SSU-rRNA, 5.8S rRNA, LSU-rRNA)"/>
    <property type="evidence" value="ECO:0007669"/>
    <property type="project" value="TreeGrafter"/>
</dbReference>
<feature type="compositionally biased region" description="Acidic residues" evidence="7">
    <location>
        <begin position="544"/>
        <end position="566"/>
    </location>
</feature>
<evidence type="ECO:0000313" key="12">
    <source>
        <dbReference type="Proteomes" id="UP000075881"/>
    </source>
</evidence>
<dbReference type="GO" id="GO:0030686">
    <property type="term" value="C:90S preribosome"/>
    <property type="evidence" value="ECO:0007669"/>
    <property type="project" value="TreeGrafter"/>
</dbReference>
<evidence type="ECO:0000256" key="7">
    <source>
        <dbReference type="SAM" id="MobiDB-lite"/>
    </source>
</evidence>
<keyword evidence="6" id="KW-0175">Coiled coil</keyword>
<feature type="compositionally biased region" description="Basic and acidic residues" evidence="7">
    <location>
        <begin position="529"/>
        <end position="543"/>
    </location>
</feature>
<sequence>MLVTDINNVKIYNLSGGKSVPQWLTERKQKKSTKKNPDADRHIELIQDFDMPGVASCIAISSDGQYILATGTYKPRVKCFEVCNLSLKFERCFDSEVEKFTILSDDYSKVAFLHADRYVEIHAAAGRHYRLRIPKFGRDLVYHRPTCDLLFVGTSPEIYRLNMERGQFLLPYTSSTASAIDSITINPEHQLISVGTQEGTLEAWDYRDKKCCGRLDVAANLPNTNGVAAVTALEFKNGLTLAAGTSSGHVLLFDIRARNPIAVKDHLNQIPIKKIRFQPDQKSVYSLDGAMLKIWDETSLKQKAYIESRSQFNDFAHFPGSGLFMFAQEDTQMLPYYIPSEGPAPKWCSFLDNLVEEISSETVQNVYDDYKFITKQELAELKLDHLEGTPMLRAYMHGFFINIRLYNKAKSVSDSFAFDGFRKDKIRKQIEANRPARLQLKSALPKVNRELAQQLIQEEHMSNSKRSALAKGLLGDDRFKQMFDNPDFEIDKEAEDYRLLSAVLKRADRDKARRKENVVVTALDEEEEGKSTDDDLYSEKSESEKEEEEEDDNEQQENEESDEEMADTSVPVRTKMKKDRHNKSANVGSTARKESNQNDDTDKDFSLTLEEGANFDIMQPAKKIQSVSLGKRVTKLEHATTSVQFQNGVGRREITFTTTGRSNSAKNGMDRERARYQSELKKHKEERRQVIRSAKGVIKKTIMKKP</sequence>
<accession>A0A182JRD7</accession>
<feature type="region of interest" description="Disordered" evidence="7">
    <location>
        <begin position="524"/>
        <end position="605"/>
    </location>
</feature>
<feature type="compositionally biased region" description="Basic residues" evidence="7">
    <location>
        <begin position="574"/>
        <end position="583"/>
    </location>
</feature>
<evidence type="ECO:0000256" key="5">
    <source>
        <dbReference type="ARBA" id="ARBA00023242"/>
    </source>
</evidence>
<dbReference type="Pfam" id="PF08159">
    <property type="entry name" value="NUC153"/>
    <property type="match status" value="1"/>
</dbReference>
<keyword evidence="12" id="KW-1185">Reference proteome</keyword>
<feature type="coiled-coil region" evidence="6">
    <location>
        <begin position="666"/>
        <end position="693"/>
    </location>
</feature>
<name>A0A182JRD7_9DIPT</name>
<feature type="domain" description="NUC153" evidence="8">
    <location>
        <begin position="476"/>
        <end position="502"/>
    </location>
</feature>
<dbReference type="EnsemblMetazoa" id="ACHR001069-RA">
    <property type="protein sequence ID" value="ACHR001069-PA"/>
    <property type="gene ID" value="ACHR001069"/>
</dbReference>
<dbReference type="GO" id="GO:0032040">
    <property type="term" value="C:small-subunit processome"/>
    <property type="evidence" value="ECO:0007669"/>
    <property type="project" value="TreeGrafter"/>
</dbReference>
<feature type="domain" description="Nucleolar protein 10-like second" evidence="9">
    <location>
        <begin position="366"/>
        <end position="414"/>
    </location>
</feature>
<keyword evidence="4" id="KW-0677">Repeat</keyword>
<dbReference type="AlphaFoldDB" id="A0A182JRD7"/>
<dbReference type="InterPro" id="IPR012580">
    <property type="entry name" value="NUC153"/>
</dbReference>
<keyword evidence="5" id="KW-0539">Nucleus</keyword>
<dbReference type="InterPro" id="IPR036322">
    <property type="entry name" value="WD40_repeat_dom_sf"/>
</dbReference>
<reference evidence="11" key="2">
    <citation type="submission" date="2020-05" db="UniProtKB">
        <authorList>
            <consortium name="EnsemblMetazoa"/>
        </authorList>
    </citation>
    <scope>IDENTIFICATION</scope>
    <source>
        <strain evidence="11">ACHKN1017</strain>
    </source>
</reference>
<evidence type="ECO:0000259" key="10">
    <source>
        <dbReference type="Pfam" id="PF23098"/>
    </source>
</evidence>
<dbReference type="Pfam" id="PF23097">
    <property type="entry name" value="NOL10_2nd"/>
    <property type="match status" value="1"/>
</dbReference>
<evidence type="ECO:0000259" key="8">
    <source>
        <dbReference type="Pfam" id="PF08159"/>
    </source>
</evidence>
<dbReference type="PANTHER" id="PTHR14927:SF0">
    <property type="entry name" value="NUCLEOLAR PROTEIN 10"/>
    <property type="match status" value="1"/>
</dbReference>
<dbReference type="SUPFAM" id="SSF50978">
    <property type="entry name" value="WD40 repeat-like"/>
    <property type="match status" value="1"/>
</dbReference>
<evidence type="ECO:0000256" key="4">
    <source>
        <dbReference type="ARBA" id="ARBA00022737"/>
    </source>
</evidence>
<evidence type="ECO:0000256" key="2">
    <source>
        <dbReference type="ARBA" id="ARBA00005264"/>
    </source>
</evidence>
<dbReference type="InterPro" id="IPR015943">
    <property type="entry name" value="WD40/YVTN_repeat-like_dom_sf"/>
</dbReference>
<dbReference type="STRING" id="43041.A0A182JRD7"/>
<evidence type="ECO:0000256" key="6">
    <source>
        <dbReference type="SAM" id="Coils"/>
    </source>
</evidence>
<dbReference type="InterPro" id="IPR040382">
    <property type="entry name" value="NOL10/Enp2"/>
</dbReference>
<dbReference type="PANTHER" id="PTHR14927">
    <property type="entry name" value="NUCLEOLAR PROTEIN 10"/>
    <property type="match status" value="1"/>
</dbReference>
<dbReference type="VEuPathDB" id="VectorBase:ACHR001069"/>
<dbReference type="InterPro" id="IPR056551">
    <property type="entry name" value="Beta-prop_NOL10_N"/>
</dbReference>
<evidence type="ECO:0000256" key="1">
    <source>
        <dbReference type="ARBA" id="ARBA00004604"/>
    </source>
</evidence>
<feature type="domain" description="Nucleolar protein 10-like N-terminal" evidence="10">
    <location>
        <begin position="2"/>
        <end position="360"/>
    </location>
</feature>
<dbReference type="Gene3D" id="2.130.10.10">
    <property type="entry name" value="YVTN repeat-like/Quinoprotein amine dehydrogenase"/>
    <property type="match status" value="1"/>
</dbReference>